<evidence type="ECO:0000313" key="3">
    <source>
        <dbReference type="Proteomes" id="UP001519887"/>
    </source>
</evidence>
<feature type="transmembrane region" description="Helical" evidence="1">
    <location>
        <begin position="98"/>
        <end position="117"/>
    </location>
</feature>
<reference evidence="2 3" key="1">
    <citation type="submission" date="2021-07" db="EMBL/GenBank/DDBJ databases">
        <title>Paenibacillus radiodurans sp. nov., isolated from the southeastern edge of Tengger Desert.</title>
        <authorList>
            <person name="Zhang G."/>
        </authorList>
    </citation>
    <scope>NUCLEOTIDE SEQUENCE [LARGE SCALE GENOMIC DNA]</scope>
    <source>
        <strain evidence="2 3">CCM 7311</strain>
    </source>
</reference>
<feature type="non-terminal residue" evidence="2">
    <location>
        <position position="126"/>
    </location>
</feature>
<dbReference type="Pfam" id="PF13398">
    <property type="entry name" value="Peptidase_M50B"/>
    <property type="match status" value="1"/>
</dbReference>
<gene>
    <name evidence="2" type="ORF">K0U00_20140</name>
</gene>
<dbReference type="Proteomes" id="UP001519887">
    <property type="component" value="Unassembled WGS sequence"/>
</dbReference>
<evidence type="ECO:0000256" key="1">
    <source>
        <dbReference type="SAM" id="Phobius"/>
    </source>
</evidence>
<sequence>MGIFMLITIFLTRFIPFSAYFRNVDTLVHELSHALVTLVLSGKVRSIHLFSNGGGVTFSSYADTWVAIPIALAGYMGSALFALFLFRLYASRKERTGLNIAAGLAVIGLALFVRNGYGMAWCAVFA</sequence>
<feature type="transmembrane region" description="Helical" evidence="1">
    <location>
        <begin position="65"/>
        <end position="86"/>
    </location>
</feature>
<comment type="caution">
    <text evidence="2">The sequence shown here is derived from an EMBL/GenBank/DDBJ whole genome shotgun (WGS) entry which is preliminary data.</text>
</comment>
<proteinExistence type="predicted"/>
<keyword evidence="1" id="KW-1133">Transmembrane helix</keyword>
<organism evidence="2 3">
    <name type="scientific">Paenibacillus sepulcri</name>
    <dbReference type="NCBI Taxonomy" id="359917"/>
    <lineage>
        <taxon>Bacteria</taxon>
        <taxon>Bacillati</taxon>
        <taxon>Bacillota</taxon>
        <taxon>Bacilli</taxon>
        <taxon>Bacillales</taxon>
        <taxon>Paenibacillaceae</taxon>
        <taxon>Paenibacillus</taxon>
    </lineage>
</organism>
<name>A0ABS7C619_9BACL</name>
<evidence type="ECO:0000313" key="2">
    <source>
        <dbReference type="EMBL" id="MBW7456349.1"/>
    </source>
</evidence>
<keyword evidence="1" id="KW-0472">Membrane</keyword>
<dbReference type="PANTHER" id="PTHR33979:SF2">
    <property type="entry name" value="PEPTIDASE M50B-LIKE-DOMAIN-CONTAINING PROTEIN"/>
    <property type="match status" value="1"/>
</dbReference>
<accession>A0ABS7C619</accession>
<keyword evidence="1" id="KW-0812">Transmembrane</keyword>
<dbReference type="InterPro" id="IPR049500">
    <property type="entry name" value="Peptidase_M50B-like"/>
</dbReference>
<keyword evidence="3" id="KW-1185">Reference proteome</keyword>
<dbReference type="PANTHER" id="PTHR33979">
    <property type="entry name" value="OS02G0221600 PROTEIN"/>
    <property type="match status" value="1"/>
</dbReference>
<dbReference type="EMBL" id="JAHZIK010000554">
    <property type="protein sequence ID" value="MBW7456349.1"/>
    <property type="molecule type" value="Genomic_DNA"/>
</dbReference>
<protein>
    <submittedName>
        <fullName evidence="2">M50 family metallopeptidase</fullName>
    </submittedName>
</protein>